<protein>
    <submittedName>
        <fullName evidence="1">NADH:ubiquinone oxidoreductase subunit E</fullName>
    </submittedName>
</protein>
<dbReference type="RefSeq" id="WP_184262760.1">
    <property type="nucleotide sequence ID" value="NZ_JACIIX010000004.1"/>
</dbReference>
<gene>
    <name evidence="1" type="ORF">FHS48_001405</name>
</gene>
<keyword evidence="2" id="KW-1185">Reference proteome</keyword>
<dbReference type="Pfam" id="PF01257">
    <property type="entry name" value="2Fe-2S_thioredx"/>
    <property type="match status" value="1"/>
</dbReference>
<proteinExistence type="predicted"/>
<evidence type="ECO:0000313" key="2">
    <source>
        <dbReference type="Proteomes" id="UP000544872"/>
    </source>
</evidence>
<comment type="caution">
    <text evidence="1">The sequence shown here is derived from an EMBL/GenBank/DDBJ whole genome shotgun (WGS) entry which is preliminary data.</text>
</comment>
<dbReference type="InterPro" id="IPR036249">
    <property type="entry name" value="Thioredoxin-like_sf"/>
</dbReference>
<evidence type="ECO:0000313" key="1">
    <source>
        <dbReference type="EMBL" id="MBB6209995.1"/>
    </source>
</evidence>
<sequence>MAAIRILSCQTNRYSQYADCCHRKGSAETLTALRSALTEAGLDGQVRVETGPCLGYCSVGPNLRIVGHDLLNGVTPDAVPALIERLRTLTGSPPR</sequence>
<reference evidence="1 2" key="1">
    <citation type="submission" date="2020-08" db="EMBL/GenBank/DDBJ databases">
        <title>Genomic Encyclopedia of Type Strains, Phase IV (KMG-IV): sequencing the most valuable type-strain genomes for metagenomic binning, comparative biology and taxonomic classification.</title>
        <authorList>
            <person name="Goeker M."/>
        </authorList>
    </citation>
    <scope>NUCLEOTIDE SEQUENCE [LARGE SCALE GENOMIC DNA]</scope>
    <source>
        <strain evidence="1 2">DSM 11590</strain>
    </source>
</reference>
<keyword evidence="1" id="KW-0830">Ubiquinone</keyword>
<accession>A0A7W9ZEK9</accession>
<organism evidence="1 2">
    <name type="scientific">Novispirillum itersonii</name>
    <name type="common">Aquaspirillum itersonii</name>
    <dbReference type="NCBI Taxonomy" id="189"/>
    <lineage>
        <taxon>Bacteria</taxon>
        <taxon>Pseudomonadati</taxon>
        <taxon>Pseudomonadota</taxon>
        <taxon>Alphaproteobacteria</taxon>
        <taxon>Rhodospirillales</taxon>
        <taxon>Novispirillaceae</taxon>
        <taxon>Novispirillum</taxon>
    </lineage>
</organism>
<dbReference type="AlphaFoldDB" id="A0A7W9ZEK9"/>
<dbReference type="Proteomes" id="UP000544872">
    <property type="component" value="Unassembled WGS sequence"/>
</dbReference>
<dbReference type="Gene3D" id="3.40.30.10">
    <property type="entry name" value="Glutaredoxin"/>
    <property type="match status" value="1"/>
</dbReference>
<dbReference type="CDD" id="cd02980">
    <property type="entry name" value="TRX_Fd_family"/>
    <property type="match status" value="1"/>
</dbReference>
<dbReference type="EMBL" id="JACIIX010000004">
    <property type="protein sequence ID" value="MBB6209995.1"/>
    <property type="molecule type" value="Genomic_DNA"/>
</dbReference>
<dbReference type="SUPFAM" id="SSF52833">
    <property type="entry name" value="Thioredoxin-like"/>
    <property type="match status" value="1"/>
</dbReference>
<name>A0A7W9ZEK9_NOVIT</name>